<evidence type="ECO:0000256" key="1">
    <source>
        <dbReference type="ARBA" id="ARBA00004191"/>
    </source>
</evidence>
<sequence length="426" mass="44285">MKFTNSVAVTLATAGTLVAAHGHGHAHFHKRAVETETDTVPVAGPTVYDFVVLDPKQTGSPEAISKDEACEGLADHKYEWLGSAVANACPTSTATPTPTPSSTSTPTSTVTPQVLLETSAAITPSTPSPSSTSTVEPTTSASSSSSTYSAPASSSSSSSSGATGLTAEFPDGELDCGTFPSEYGAVPLDYLGLGGWSGIQYVTIVDEVVSAIVTAVTGDSCTSGSMCSYACPPGYQKAHWPSTQGSTGQSVGGLECKDGKLYRTNKDHTTLCIEGTGGVHVRNEMSADVAICRTDYPGTESETIPPGCLPRRHPPPDLPQRCHLLPLGGQVYLRSWGDGSEPVGNWAPMNFGVGYSSGATWLSMFKNEPTTDADLDFKVKLVGDDLSDNCRYDGQGNFYNNAGKITSGNGCTAASSSGNAYFVFYE</sequence>
<evidence type="ECO:0000256" key="4">
    <source>
        <dbReference type="ARBA" id="ARBA00022525"/>
    </source>
</evidence>
<evidence type="ECO:0000313" key="13">
    <source>
        <dbReference type="Proteomes" id="UP001149074"/>
    </source>
</evidence>
<dbReference type="GO" id="GO:0031505">
    <property type="term" value="P:fungal-type cell wall organization"/>
    <property type="evidence" value="ECO:0007669"/>
    <property type="project" value="TreeGrafter"/>
</dbReference>
<dbReference type="GO" id="GO:0016798">
    <property type="term" value="F:hydrolase activity, acting on glycosyl bonds"/>
    <property type="evidence" value="ECO:0007669"/>
    <property type="project" value="UniProtKB-KW"/>
</dbReference>
<dbReference type="EMBL" id="JAPQKI010000005">
    <property type="protein sequence ID" value="KAJ5099337.1"/>
    <property type="molecule type" value="Genomic_DNA"/>
</dbReference>
<evidence type="ECO:0000256" key="3">
    <source>
        <dbReference type="ARBA" id="ARBA00022512"/>
    </source>
</evidence>
<keyword evidence="9" id="KW-0961">Cell wall biogenesis/degradation</keyword>
<comment type="caution">
    <text evidence="12">The sequence shown here is derived from an EMBL/GenBank/DDBJ whole genome shotgun (WGS) entry which is preliminary data.</text>
</comment>
<dbReference type="Pfam" id="PF03856">
    <property type="entry name" value="SUN"/>
    <property type="match status" value="2"/>
</dbReference>
<evidence type="ECO:0000256" key="5">
    <source>
        <dbReference type="ARBA" id="ARBA00022729"/>
    </source>
</evidence>
<dbReference type="OrthoDB" id="5339822at2759"/>
<dbReference type="RefSeq" id="XP_056474991.1">
    <property type="nucleotide sequence ID" value="XM_056618832.1"/>
</dbReference>
<evidence type="ECO:0000256" key="9">
    <source>
        <dbReference type="ARBA" id="ARBA00023316"/>
    </source>
</evidence>
<keyword evidence="7" id="KW-0119">Carbohydrate metabolism</keyword>
<dbReference type="AlphaFoldDB" id="A0A9W9FG35"/>
<feature type="compositionally biased region" description="Low complexity" evidence="11">
    <location>
        <begin position="90"/>
        <end position="160"/>
    </location>
</feature>
<comment type="similarity">
    <text evidence="2">Belongs to the SUN family.</text>
</comment>
<keyword evidence="13" id="KW-1185">Reference proteome</keyword>
<gene>
    <name evidence="12" type="ORF">N7532_006338</name>
</gene>
<evidence type="ECO:0000256" key="8">
    <source>
        <dbReference type="ARBA" id="ARBA00023295"/>
    </source>
</evidence>
<dbReference type="GO" id="GO:0009986">
    <property type="term" value="C:cell surface"/>
    <property type="evidence" value="ECO:0007669"/>
    <property type="project" value="TreeGrafter"/>
</dbReference>
<organism evidence="12 13">
    <name type="scientific">Penicillium argentinense</name>
    <dbReference type="NCBI Taxonomy" id="1131581"/>
    <lineage>
        <taxon>Eukaryota</taxon>
        <taxon>Fungi</taxon>
        <taxon>Dikarya</taxon>
        <taxon>Ascomycota</taxon>
        <taxon>Pezizomycotina</taxon>
        <taxon>Eurotiomycetes</taxon>
        <taxon>Eurotiomycetidae</taxon>
        <taxon>Eurotiales</taxon>
        <taxon>Aspergillaceae</taxon>
        <taxon>Penicillium</taxon>
    </lineage>
</organism>
<evidence type="ECO:0000256" key="11">
    <source>
        <dbReference type="SAM" id="MobiDB-lite"/>
    </source>
</evidence>
<keyword evidence="8" id="KW-0326">Glycosidase</keyword>
<evidence type="ECO:0000256" key="6">
    <source>
        <dbReference type="ARBA" id="ARBA00022801"/>
    </source>
</evidence>
<keyword evidence="3" id="KW-0134">Cell wall</keyword>
<dbReference type="InterPro" id="IPR005556">
    <property type="entry name" value="SUN"/>
</dbReference>
<feature type="region of interest" description="Disordered" evidence="11">
    <location>
        <begin position="90"/>
        <end position="166"/>
    </location>
</feature>
<dbReference type="GO" id="GO:0009277">
    <property type="term" value="C:fungal-type cell wall"/>
    <property type="evidence" value="ECO:0007669"/>
    <property type="project" value="TreeGrafter"/>
</dbReference>
<dbReference type="PANTHER" id="PTHR31316">
    <property type="entry name" value="BETA-GLUCOSIDASE-LIKE PROTEIN NCA3, MITOCHONDRIAL-RELATED"/>
    <property type="match status" value="1"/>
</dbReference>
<evidence type="ECO:0000256" key="10">
    <source>
        <dbReference type="ARBA" id="ARBA00023326"/>
    </source>
</evidence>
<keyword evidence="4" id="KW-0964">Secreted</keyword>
<dbReference type="GeneID" id="81357811"/>
<keyword evidence="6" id="KW-0378">Hydrolase</keyword>
<proteinExistence type="inferred from homology"/>
<comment type="subcellular location">
    <subcellularLocation>
        <location evidence="1">Secreted</location>
        <location evidence="1">Cell wall</location>
    </subcellularLocation>
</comment>
<name>A0A9W9FG35_9EURO</name>
<evidence type="ECO:0000256" key="7">
    <source>
        <dbReference type="ARBA" id="ARBA00023277"/>
    </source>
</evidence>
<keyword evidence="5" id="KW-0732">Signal</keyword>
<protein>
    <submittedName>
        <fullName evidence="12">Secreted beta-glucosidase sun1</fullName>
    </submittedName>
</protein>
<dbReference type="InterPro" id="IPR051526">
    <property type="entry name" value="Beta-Glucosidase_SUN"/>
</dbReference>
<reference evidence="12" key="2">
    <citation type="journal article" date="2023" name="IMA Fungus">
        <title>Comparative genomic study of the Penicillium genus elucidates a diverse pangenome and 15 lateral gene transfer events.</title>
        <authorList>
            <person name="Petersen C."/>
            <person name="Sorensen T."/>
            <person name="Nielsen M.R."/>
            <person name="Sondergaard T.E."/>
            <person name="Sorensen J.L."/>
            <person name="Fitzpatrick D.A."/>
            <person name="Frisvad J.C."/>
            <person name="Nielsen K.L."/>
        </authorList>
    </citation>
    <scope>NUCLEOTIDE SEQUENCE</scope>
    <source>
        <strain evidence="12">IBT 30761</strain>
    </source>
</reference>
<evidence type="ECO:0000313" key="12">
    <source>
        <dbReference type="EMBL" id="KAJ5099337.1"/>
    </source>
</evidence>
<evidence type="ECO:0000256" key="2">
    <source>
        <dbReference type="ARBA" id="ARBA00010579"/>
    </source>
</evidence>
<dbReference type="Proteomes" id="UP001149074">
    <property type="component" value="Unassembled WGS sequence"/>
</dbReference>
<dbReference type="PANTHER" id="PTHR31316:SF0">
    <property type="entry name" value="SECRETED BETA-GLUCOSIDASE SIM1-RELATED"/>
    <property type="match status" value="1"/>
</dbReference>
<dbReference type="GO" id="GO:0000272">
    <property type="term" value="P:polysaccharide catabolic process"/>
    <property type="evidence" value="ECO:0007669"/>
    <property type="project" value="UniProtKB-KW"/>
</dbReference>
<keyword evidence="10" id="KW-0624">Polysaccharide degradation</keyword>
<accession>A0A9W9FG35</accession>
<reference evidence="12" key="1">
    <citation type="submission" date="2022-11" db="EMBL/GenBank/DDBJ databases">
        <authorList>
            <person name="Petersen C."/>
        </authorList>
    </citation>
    <scope>NUCLEOTIDE SEQUENCE</scope>
    <source>
        <strain evidence="12">IBT 30761</strain>
    </source>
</reference>